<dbReference type="PANTHER" id="PTHR43496">
    <property type="entry name" value="PROTEIN LPLB"/>
    <property type="match status" value="1"/>
</dbReference>
<keyword evidence="2 6" id="KW-0813">Transport</keyword>
<protein>
    <submittedName>
        <fullName evidence="8">Putative aldouronate transport system permease protein</fullName>
    </submittedName>
</protein>
<feature type="transmembrane region" description="Helical" evidence="6">
    <location>
        <begin position="33"/>
        <end position="51"/>
    </location>
</feature>
<comment type="subcellular location">
    <subcellularLocation>
        <location evidence="6">Cell membrane</location>
        <topology evidence="6">Multi-pass membrane protein</topology>
    </subcellularLocation>
    <subcellularLocation>
        <location evidence="1">Membrane</location>
        <topology evidence="1">Multi-pass membrane protein</topology>
    </subcellularLocation>
</comment>
<name>A0A5S5C5M8_9BACL</name>
<dbReference type="EMBL" id="VNHS01000005">
    <property type="protein sequence ID" value="TYP74741.1"/>
    <property type="molecule type" value="Genomic_DNA"/>
</dbReference>
<dbReference type="Gene3D" id="1.10.3720.10">
    <property type="entry name" value="MetI-like"/>
    <property type="match status" value="1"/>
</dbReference>
<gene>
    <name evidence="8" type="ORF">BCM02_105286</name>
</gene>
<comment type="similarity">
    <text evidence="6">Belongs to the binding-protein-dependent transport system permease family.</text>
</comment>
<dbReference type="PANTHER" id="PTHR43496:SF1">
    <property type="entry name" value="POLYGALACTURONAN_RHAMNOGALACTURONAN TRANSPORT SYSTEM PERMEASE PROTEIN YTEP"/>
    <property type="match status" value="1"/>
</dbReference>
<organism evidence="8 9">
    <name type="scientific">Paenibacillus methanolicus</name>
    <dbReference type="NCBI Taxonomy" id="582686"/>
    <lineage>
        <taxon>Bacteria</taxon>
        <taxon>Bacillati</taxon>
        <taxon>Bacillota</taxon>
        <taxon>Bacilli</taxon>
        <taxon>Bacillales</taxon>
        <taxon>Paenibacillaceae</taxon>
        <taxon>Paenibacillus</taxon>
    </lineage>
</organism>
<evidence type="ECO:0000256" key="3">
    <source>
        <dbReference type="ARBA" id="ARBA00022692"/>
    </source>
</evidence>
<keyword evidence="5 6" id="KW-0472">Membrane</keyword>
<dbReference type="CDD" id="cd06261">
    <property type="entry name" value="TM_PBP2"/>
    <property type="match status" value="1"/>
</dbReference>
<comment type="caution">
    <text evidence="8">The sequence shown here is derived from an EMBL/GenBank/DDBJ whole genome shotgun (WGS) entry which is preliminary data.</text>
</comment>
<feature type="transmembrane region" description="Helical" evidence="6">
    <location>
        <begin position="234"/>
        <end position="251"/>
    </location>
</feature>
<dbReference type="InterPro" id="IPR035906">
    <property type="entry name" value="MetI-like_sf"/>
</dbReference>
<sequence length="321" mass="35732">MAVMNGAARRGQAAGAGAGARRPLWKDLIRDRYLYLLLLPGLLLILLFRYGPMYGVVIAFQDYNIYKGISGSEWVGFDQFTRLFNSPDFVEILSNTIIISLYKLAASFTIPIILALLLNELRGVVFKRFAQSVIYLPHFVSWVIFSGIIITFLNPVDGMVNVVIQHFGGSPVDFLGDVRYFRPMLVITDAYKEVGWGTIIYLAAIAGVNAELYEAARIDGATKLRQMWHVTLPAIRPVIVILIILSLANILEAGFQQIFLLYNALVYDVADIIDTYVYRVGIQEANYSYATAAGLFKSAVAMVLILTVNTIVKKSGQEGLW</sequence>
<dbReference type="InterPro" id="IPR000515">
    <property type="entry name" value="MetI-like"/>
</dbReference>
<evidence type="ECO:0000256" key="4">
    <source>
        <dbReference type="ARBA" id="ARBA00022989"/>
    </source>
</evidence>
<feature type="transmembrane region" description="Helical" evidence="6">
    <location>
        <begin position="97"/>
        <end position="121"/>
    </location>
</feature>
<evidence type="ECO:0000256" key="5">
    <source>
        <dbReference type="ARBA" id="ARBA00023136"/>
    </source>
</evidence>
<keyword evidence="4 6" id="KW-1133">Transmembrane helix</keyword>
<reference evidence="8 9" key="1">
    <citation type="submission" date="2019-07" db="EMBL/GenBank/DDBJ databases">
        <title>Genomic Encyclopedia of Type Strains, Phase III (KMG-III): the genomes of soil and plant-associated and newly described type strains.</title>
        <authorList>
            <person name="Whitman W."/>
        </authorList>
    </citation>
    <scope>NUCLEOTIDE SEQUENCE [LARGE SCALE GENOMIC DNA]</scope>
    <source>
        <strain evidence="8 9">BL24</strain>
    </source>
</reference>
<dbReference type="GO" id="GO:0005886">
    <property type="term" value="C:plasma membrane"/>
    <property type="evidence" value="ECO:0007669"/>
    <property type="project" value="UniProtKB-SubCell"/>
</dbReference>
<keyword evidence="3 6" id="KW-0812">Transmembrane</keyword>
<dbReference type="SUPFAM" id="SSF161098">
    <property type="entry name" value="MetI-like"/>
    <property type="match status" value="1"/>
</dbReference>
<dbReference type="PROSITE" id="PS50928">
    <property type="entry name" value="ABC_TM1"/>
    <property type="match status" value="1"/>
</dbReference>
<dbReference type="Proteomes" id="UP000323257">
    <property type="component" value="Unassembled WGS sequence"/>
</dbReference>
<feature type="transmembrane region" description="Helical" evidence="6">
    <location>
        <begin position="287"/>
        <end position="312"/>
    </location>
</feature>
<evidence type="ECO:0000313" key="8">
    <source>
        <dbReference type="EMBL" id="TYP74741.1"/>
    </source>
</evidence>
<dbReference type="Pfam" id="PF00528">
    <property type="entry name" value="BPD_transp_1"/>
    <property type="match status" value="1"/>
</dbReference>
<evidence type="ECO:0000259" key="7">
    <source>
        <dbReference type="PROSITE" id="PS50928"/>
    </source>
</evidence>
<evidence type="ECO:0000256" key="6">
    <source>
        <dbReference type="RuleBase" id="RU363032"/>
    </source>
</evidence>
<evidence type="ECO:0000313" key="9">
    <source>
        <dbReference type="Proteomes" id="UP000323257"/>
    </source>
</evidence>
<dbReference type="GO" id="GO:0055085">
    <property type="term" value="P:transmembrane transport"/>
    <property type="evidence" value="ECO:0007669"/>
    <property type="project" value="InterPro"/>
</dbReference>
<feature type="transmembrane region" description="Helical" evidence="6">
    <location>
        <begin position="133"/>
        <end position="153"/>
    </location>
</feature>
<dbReference type="AlphaFoldDB" id="A0A5S5C5M8"/>
<evidence type="ECO:0000256" key="1">
    <source>
        <dbReference type="ARBA" id="ARBA00004141"/>
    </source>
</evidence>
<feature type="transmembrane region" description="Helical" evidence="6">
    <location>
        <begin position="194"/>
        <end position="213"/>
    </location>
</feature>
<accession>A0A5S5C5M8</accession>
<proteinExistence type="inferred from homology"/>
<evidence type="ECO:0000256" key="2">
    <source>
        <dbReference type="ARBA" id="ARBA00022448"/>
    </source>
</evidence>
<keyword evidence="9" id="KW-1185">Reference proteome</keyword>
<feature type="domain" description="ABC transmembrane type-1" evidence="7">
    <location>
        <begin position="93"/>
        <end position="308"/>
    </location>
</feature>